<organism evidence="1 2">
    <name type="scientific">Microlunatus endophyticus</name>
    <dbReference type="NCBI Taxonomy" id="1716077"/>
    <lineage>
        <taxon>Bacteria</taxon>
        <taxon>Bacillati</taxon>
        <taxon>Actinomycetota</taxon>
        <taxon>Actinomycetes</taxon>
        <taxon>Propionibacteriales</taxon>
        <taxon>Propionibacteriaceae</taxon>
        <taxon>Microlunatus</taxon>
    </lineage>
</organism>
<accession>A0A917W9S0</accession>
<name>A0A917W9S0_9ACTN</name>
<comment type="caution">
    <text evidence="1">The sequence shown here is derived from an EMBL/GenBank/DDBJ whole genome shotgun (WGS) entry which is preliminary data.</text>
</comment>
<dbReference type="RefSeq" id="WP_188898176.1">
    <property type="nucleotide sequence ID" value="NZ_BMMZ01000018.1"/>
</dbReference>
<proteinExistence type="predicted"/>
<dbReference type="EMBL" id="BMMZ01000018">
    <property type="protein sequence ID" value="GGL82160.1"/>
    <property type="molecule type" value="Genomic_DNA"/>
</dbReference>
<dbReference type="Proteomes" id="UP000613840">
    <property type="component" value="Unassembled WGS sequence"/>
</dbReference>
<evidence type="ECO:0000313" key="1">
    <source>
        <dbReference type="EMBL" id="GGL82160.1"/>
    </source>
</evidence>
<sequence length="191" mass="21004">MGLFSGLRRGLDRSVRSRWHASARAAGLEPGNLLGWEPTADGGYCVASVGLLSLAGTTATDWSHVGWHRIERGGYDKDTTTLHWQLYADGSADPEVGEVRLQEPGRLPDIFRDRVAASIAVEHFIALEGSRKVRNVDPGVIISGRRDLSRADAPIAWRASLPRGLDWDLPGLRDLADTSIIRLRSEYDPDH</sequence>
<dbReference type="AlphaFoldDB" id="A0A917W9S0"/>
<gene>
    <name evidence="1" type="ORF">GCM10011575_45480</name>
</gene>
<evidence type="ECO:0000313" key="2">
    <source>
        <dbReference type="Proteomes" id="UP000613840"/>
    </source>
</evidence>
<reference evidence="1" key="2">
    <citation type="submission" date="2020-09" db="EMBL/GenBank/DDBJ databases">
        <authorList>
            <person name="Sun Q."/>
            <person name="Zhou Y."/>
        </authorList>
    </citation>
    <scope>NUCLEOTIDE SEQUENCE</scope>
    <source>
        <strain evidence="1">CGMCC 4.7306</strain>
    </source>
</reference>
<protein>
    <submittedName>
        <fullName evidence="1">Uncharacterized protein</fullName>
    </submittedName>
</protein>
<keyword evidence="2" id="KW-1185">Reference proteome</keyword>
<reference evidence="1" key="1">
    <citation type="journal article" date="2014" name="Int. J. Syst. Evol. Microbiol.">
        <title>Complete genome sequence of Corynebacterium casei LMG S-19264T (=DSM 44701T), isolated from a smear-ripened cheese.</title>
        <authorList>
            <consortium name="US DOE Joint Genome Institute (JGI-PGF)"/>
            <person name="Walter F."/>
            <person name="Albersmeier A."/>
            <person name="Kalinowski J."/>
            <person name="Ruckert C."/>
        </authorList>
    </citation>
    <scope>NUCLEOTIDE SEQUENCE</scope>
    <source>
        <strain evidence="1">CGMCC 4.7306</strain>
    </source>
</reference>